<gene>
    <name evidence="1" type="ORF">XFHB_05900</name>
    <name evidence="2" type="ORF">XFHB_05960</name>
</gene>
<dbReference type="EMBL" id="CP009885">
    <property type="protein sequence ID" value="ALR06444.1"/>
    <property type="molecule type" value="Genomic_DNA"/>
</dbReference>
<protein>
    <submittedName>
        <fullName evidence="2">Uncharacterized protein</fullName>
    </submittedName>
</protein>
<evidence type="ECO:0000313" key="3">
    <source>
        <dbReference type="Proteomes" id="UP000196980"/>
    </source>
</evidence>
<reference evidence="3" key="1">
    <citation type="submission" date="2014-11" db="EMBL/GenBank/DDBJ databases">
        <title>Xylella fastidiosa Hib4 Genome Sequencing.</title>
        <authorList>
            <person name="Pierry P.M."/>
            <person name="da Silva A.M."/>
        </authorList>
    </citation>
    <scope>NUCLEOTIDE SEQUENCE [LARGE SCALE GENOMIC DNA]</scope>
    <source>
        <strain evidence="3">Hib4</strain>
    </source>
</reference>
<sequence>MMRVETRNPHDGMCFESLGEPSAVSGVPVTDQGDSCSTPSKVDLWVAGIEKVMEELVLVSSRYADLGLGDLDIEIFKYGDSVNSALLDAYCDLTLLLDHVQHMRQAAVSDV</sequence>
<organism evidence="2 3">
    <name type="scientific">Xylella fastidiosa</name>
    <dbReference type="NCBI Taxonomy" id="2371"/>
    <lineage>
        <taxon>Bacteria</taxon>
        <taxon>Pseudomonadati</taxon>
        <taxon>Pseudomonadota</taxon>
        <taxon>Gammaproteobacteria</taxon>
        <taxon>Lysobacterales</taxon>
        <taxon>Lysobacteraceae</taxon>
        <taxon>Xylella</taxon>
    </lineage>
</organism>
<accession>A0ABC8AD97</accession>
<reference evidence="2" key="2">
    <citation type="journal article" date="2020" name="Phytopathology">
        <title>High-Quality Draft Genome Sequence Resources of Eight Xylella fastidiosa Strains Isolated from Citrus, Coffee, Plum, and Hibiscus in South America.</title>
        <authorList>
            <person name="Pierry P.M."/>
            <person name="de Santana W.O."/>
            <person name="Kitajima J.P."/>
            <person name="Martins-Junior J."/>
            <person name="Zaini P.A."/>
            <person name="Uceda-Campos G."/>
            <person name="Feitosa-Junior O.R."/>
            <person name="Pessoa P.I.S."/>
            <person name="Coletta-Filho H.D."/>
            <person name="de Souza A.A."/>
            <person name="Machado M.A."/>
            <person name="Gesteira A.D.S."/>
            <person name="Martins L.F."/>
            <person name="Amaral M.S."/>
            <person name="Beckedorff F.C."/>
            <person name="de Almeida L.G.P."/>
            <person name="de Vasconcelos A.T.R."/>
            <person name="Verjovski-Almeida S."/>
            <person name="Setubal J.C."/>
            <person name="da Silva A.M."/>
        </authorList>
    </citation>
    <scope>NUCLEOTIDE SEQUENCE</scope>
    <source>
        <strain evidence="2">Hib4</strain>
    </source>
</reference>
<dbReference type="RefSeq" id="WP_088578001.1">
    <property type="nucleotide sequence ID" value="NZ_CP009885.1"/>
</dbReference>
<evidence type="ECO:0000313" key="2">
    <source>
        <dbReference type="EMBL" id="ALR06454.1"/>
    </source>
</evidence>
<dbReference type="KEGG" id="xfh:XFHB_05900"/>
<name>A0ABC8AD97_XYLFS</name>
<dbReference type="KEGG" id="xfh:XFHB_05960"/>
<proteinExistence type="predicted"/>
<dbReference type="AlphaFoldDB" id="A0ABC8AD97"/>
<evidence type="ECO:0000313" key="1">
    <source>
        <dbReference type="EMBL" id="ALR06444.1"/>
    </source>
</evidence>
<dbReference type="Proteomes" id="UP000196980">
    <property type="component" value="Chromosome"/>
</dbReference>
<dbReference type="EMBL" id="CP009885">
    <property type="protein sequence ID" value="ALR06454.1"/>
    <property type="molecule type" value="Genomic_DNA"/>
</dbReference>